<dbReference type="RefSeq" id="YP_009364107.1">
    <property type="nucleotide sequence ID" value="NC_034654.1"/>
</dbReference>
<dbReference type="InterPro" id="IPR051289">
    <property type="entry name" value="LAGLIDADG_Endonuclease"/>
</dbReference>
<dbReference type="SUPFAM" id="SSF55608">
    <property type="entry name" value="Homing endonucleases"/>
    <property type="match status" value="1"/>
</dbReference>
<keyword evidence="2" id="KW-0150">Chloroplast</keyword>
<dbReference type="EMBL" id="KY114064">
    <property type="protein sequence ID" value="AQU64439.1"/>
    <property type="molecule type" value="Genomic_DNA"/>
</dbReference>
<gene>
    <name evidence="2" type="primary">orf171</name>
</gene>
<geneLocation type="chloroplast" evidence="2"/>
<accession>A0A1W5RMK7</accession>
<dbReference type="PANTHER" id="PTHR36181">
    <property type="entry name" value="INTRON-ENCODED ENDONUCLEASE AI3-RELATED"/>
    <property type="match status" value="1"/>
</dbReference>
<organism evidence="2">
    <name type="scientific">Pediastrum duplex</name>
    <name type="common">Green alga</name>
    <dbReference type="NCBI Taxonomy" id="3105"/>
    <lineage>
        <taxon>Eukaryota</taxon>
        <taxon>Viridiplantae</taxon>
        <taxon>Chlorophyta</taxon>
        <taxon>core chlorophytes</taxon>
        <taxon>Chlorophyceae</taxon>
        <taxon>CS clade</taxon>
        <taxon>Sphaeropleales</taxon>
        <taxon>Hydrodictyaceae</taxon>
        <taxon>Pediastrum</taxon>
    </lineage>
</organism>
<evidence type="ECO:0000313" key="2">
    <source>
        <dbReference type="EMBL" id="AQU64439.1"/>
    </source>
</evidence>
<keyword evidence="2" id="KW-0378">Hydrolase</keyword>
<protein>
    <submittedName>
        <fullName evidence="2">LAGLIDADG endonuclease</fullName>
    </submittedName>
</protein>
<feature type="domain" description="Homing endonuclease LAGLIDADG" evidence="1">
    <location>
        <begin position="10"/>
        <end position="113"/>
    </location>
</feature>
<name>A0A1W5RMK7_PEDDU</name>
<evidence type="ECO:0000259" key="1">
    <source>
        <dbReference type="Pfam" id="PF00961"/>
    </source>
</evidence>
<dbReference type="GO" id="GO:0005739">
    <property type="term" value="C:mitochondrion"/>
    <property type="evidence" value="ECO:0007669"/>
    <property type="project" value="UniProtKB-ARBA"/>
</dbReference>
<dbReference type="Pfam" id="PF00961">
    <property type="entry name" value="LAGLIDADG_1"/>
    <property type="match status" value="1"/>
</dbReference>
<dbReference type="PANTHER" id="PTHR36181:SF2">
    <property type="entry name" value="INTRON-ENCODED ENDONUCLEASE AI3-RELATED"/>
    <property type="match status" value="1"/>
</dbReference>
<keyword evidence="2" id="KW-0255">Endonuclease</keyword>
<dbReference type="InterPro" id="IPR027434">
    <property type="entry name" value="Homing_endonucl"/>
</dbReference>
<dbReference type="EMBL" id="KY114064">
    <property type="protein sequence ID" value="ARK36696.1"/>
    <property type="molecule type" value="Genomic_DNA"/>
</dbReference>
<dbReference type="GeneID" id="32880213"/>
<dbReference type="AlphaFoldDB" id="A0A1W5RMK7"/>
<dbReference type="GO" id="GO:0004519">
    <property type="term" value="F:endonuclease activity"/>
    <property type="evidence" value="ECO:0007669"/>
    <property type="project" value="UniProtKB-KW"/>
</dbReference>
<reference evidence="2" key="1">
    <citation type="journal article" date="2017" name="PeerJ">
        <title>lastomes of the green algae Hydrodictyon reticulatum and Pediastrum duplex (Sphaeropleales, Chlorophyceae).</title>
        <authorList>
            <person name="McManus H.A."/>
            <person name="Sanchez D."/>
            <person name="Karol K.G."/>
        </authorList>
    </citation>
    <scope>NUCLEOTIDE SEQUENCE</scope>
</reference>
<sequence>MSTHLEAQWIVGFTDGEGCFNLDVHLHKDTKWGIQMQPEFTVVQGEVDVNILHALKNRFGCGTVAVNRKDQTSTRMMYRVKNIKDCHTIIVPFFEQHQLKTKKRVEFERFRTIVRLMHEGYHRQSLRHFLEILEKGEQLRVRQRPADLKKREKVTQKIAELRQKLEEDPTL</sequence>
<dbReference type="GeneID" id="32880136"/>
<dbReference type="InterPro" id="IPR004860">
    <property type="entry name" value="LAGLIDADG_dom"/>
</dbReference>
<dbReference type="Gene3D" id="3.10.28.10">
    <property type="entry name" value="Homing endonucleases"/>
    <property type="match status" value="1"/>
</dbReference>
<proteinExistence type="predicted"/>
<dbReference type="RefSeq" id="YP_009364045.1">
    <property type="nucleotide sequence ID" value="NC_034654.1"/>
</dbReference>
<keyword evidence="2" id="KW-0540">Nuclease</keyword>
<keyword evidence="2" id="KW-0934">Plastid</keyword>